<evidence type="ECO:0000256" key="9">
    <source>
        <dbReference type="ARBA" id="ARBA00023315"/>
    </source>
</evidence>
<dbReference type="Proteomes" id="UP000189911">
    <property type="component" value="Chromosome D"/>
</dbReference>
<reference evidence="15" key="1">
    <citation type="submission" date="2016-03" db="EMBL/GenBank/DDBJ databases">
        <authorList>
            <person name="Devillers Hugo."/>
        </authorList>
    </citation>
    <scope>NUCLEOTIDE SEQUENCE [LARGE SCALE GENOMIC DNA]</scope>
</reference>
<dbReference type="EC" id="2.3.1.257" evidence="4"/>
<evidence type="ECO:0000256" key="4">
    <source>
        <dbReference type="ARBA" id="ARBA00012950"/>
    </source>
</evidence>
<name>A0A1G4JGW3_9SACH</name>
<dbReference type="GO" id="GO:0005737">
    <property type="term" value="C:cytoplasm"/>
    <property type="evidence" value="ECO:0007669"/>
    <property type="project" value="UniProtKB-SubCell"/>
</dbReference>
<gene>
    <name evidence="14" type="ORF">LANO_0D05138G</name>
</gene>
<dbReference type="InterPro" id="IPR016181">
    <property type="entry name" value="Acyl_CoA_acyltransferase"/>
</dbReference>
<dbReference type="Pfam" id="PF00583">
    <property type="entry name" value="Acetyltransf_1"/>
    <property type="match status" value="1"/>
</dbReference>
<accession>A0A1G4JGW3</accession>
<dbReference type="PANTHER" id="PTHR20531">
    <property type="entry name" value="N-ALPHA-ACETYLTRANSFERASE 40"/>
    <property type="match status" value="1"/>
</dbReference>
<dbReference type="PANTHER" id="PTHR20531:SF1">
    <property type="entry name" value="N-ALPHA-ACETYLTRANSFERASE 40"/>
    <property type="match status" value="1"/>
</dbReference>
<comment type="subcellular location">
    <subcellularLocation>
        <location evidence="2">Cytoplasm</location>
    </subcellularLocation>
    <subcellularLocation>
        <location evidence="1">Nucleus</location>
    </subcellularLocation>
</comment>
<evidence type="ECO:0000256" key="11">
    <source>
        <dbReference type="ARBA" id="ARBA00049524"/>
    </source>
</evidence>
<evidence type="ECO:0000256" key="10">
    <source>
        <dbReference type="ARBA" id="ARBA00047821"/>
    </source>
</evidence>
<keyword evidence="6" id="KW-0963">Cytoplasm</keyword>
<keyword evidence="12" id="KW-0732">Signal</keyword>
<dbReference type="OrthoDB" id="424551at2759"/>
<dbReference type="SUPFAM" id="SSF55729">
    <property type="entry name" value="Acyl-CoA N-acyltransferases (Nat)"/>
    <property type="match status" value="1"/>
</dbReference>
<protein>
    <recommendedName>
        <fullName evidence="5">N-alpha-acetyltransferase 40</fullName>
        <ecNumber evidence="4">2.3.1.257</ecNumber>
    </recommendedName>
</protein>
<feature type="signal peptide" evidence="12">
    <location>
        <begin position="1"/>
        <end position="20"/>
    </location>
</feature>
<proteinExistence type="inferred from homology"/>
<evidence type="ECO:0000313" key="15">
    <source>
        <dbReference type="Proteomes" id="UP000189911"/>
    </source>
</evidence>
<evidence type="ECO:0000256" key="6">
    <source>
        <dbReference type="ARBA" id="ARBA00022490"/>
    </source>
</evidence>
<organism evidence="14 15">
    <name type="scientific">Lachancea nothofagi CBS 11611</name>
    <dbReference type="NCBI Taxonomy" id="1266666"/>
    <lineage>
        <taxon>Eukaryota</taxon>
        <taxon>Fungi</taxon>
        <taxon>Dikarya</taxon>
        <taxon>Ascomycota</taxon>
        <taxon>Saccharomycotina</taxon>
        <taxon>Saccharomycetes</taxon>
        <taxon>Saccharomycetales</taxon>
        <taxon>Saccharomycetaceae</taxon>
        <taxon>Lachancea</taxon>
    </lineage>
</organism>
<dbReference type="GO" id="GO:0010485">
    <property type="term" value="F:histone H4 acetyltransferase activity"/>
    <property type="evidence" value="ECO:0007669"/>
    <property type="project" value="InterPro"/>
</dbReference>
<evidence type="ECO:0000256" key="8">
    <source>
        <dbReference type="ARBA" id="ARBA00023242"/>
    </source>
</evidence>
<evidence type="ECO:0000256" key="3">
    <source>
        <dbReference type="ARBA" id="ARBA00008870"/>
    </source>
</evidence>
<dbReference type="InterPro" id="IPR000182">
    <property type="entry name" value="GNAT_dom"/>
</dbReference>
<comment type="catalytic activity">
    <reaction evidence="11">
        <text>N-terminal L-seryl-[histone H4] + acetyl-CoA = N-terminal N(alpha)-acetyl-L-seryl-[histone H4] + CoA + H(+)</text>
        <dbReference type="Rhea" id="RHEA:50596"/>
        <dbReference type="Rhea" id="RHEA-COMP:12740"/>
        <dbReference type="Rhea" id="RHEA-COMP:12743"/>
        <dbReference type="ChEBI" id="CHEBI:15378"/>
        <dbReference type="ChEBI" id="CHEBI:57287"/>
        <dbReference type="ChEBI" id="CHEBI:57288"/>
        <dbReference type="ChEBI" id="CHEBI:64738"/>
        <dbReference type="ChEBI" id="CHEBI:83690"/>
        <dbReference type="EC" id="2.3.1.257"/>
    </reaction>
</comment>
<comment type="similarity">
    <text evidence="3">Belongs to the acetyltransferase family. NAA40 subfamily.</text>
</comment>
<dbReference type="AlphaFoldDB" id="A0A1G4JGW3"/>
<feature type="chain" id="PRO_5009236079" description="N-alpha-acetyltransferase 40" evidence="12">
    <location>
        <begin position="21"/>
        <end position="311"/>
    </location>
</feature>
<evidence type="ECO:0000256" key="5">
    <source>
        <dbReference type="ARBA" id="ARBA00015043"/>
    </source>
</evidence>
<comment type="catalytic activity">
    <reaction evidence="10">
        <text>N-terminal L-seryl-[histone H2A] + acetyl-CoA = N-terminal N(alpha)-acetyl-L-seryl-[histone H2A] + CoA + H(+)</text>
        <dbReference type="Rhea" id="RHEA:50600"/>
        <dbReference type="Rhea" id="RHEA-COMP:12742"/>
        <dbReference type="Rhea" id="RHEA-COMP:12744"/>
        <dbReference type="ChEBI" id="CHEBI:15378"/>
        <dbReference type="ChEBI" id="CHEBI:57287"/>
        <dbReference type="ChEBI" id="CHEBI:57288"/>
        <dbReference type="ChEBI" id="CHEBI:64738"/>
        <dbReference type="ChEBI" id="CHEBI:83690"/>
        <dbReference type="EC" id="2.3.1.257"/>
    </reaction>
</comment>
<evidence type="ECO:0000313" key="14">
    <source>
        <dbReference type="EMBL" id="SCU89489.1"/>
    </source>
</evidence>
<dbReference type="GO" id="GO:0005634">
    <property type="term" value="C:nucleus"/>
    <property type="evidence" value="ECO:0007669"/>
    <property type="project" value="UniProtKB-SubCell"/>
</dbReference>
<dbReference type="InterPro" id="IPR039949">
    <property type="entry name" value="NAA40"/>
</dbReference>
<evidence type="ECO:0000256" key="1">
    <source>
        <dbReference type="ARBA" id="ARBA00004123"/>
    </source>
</evidence>
<keyword evidence="9" id="KW-0012">Acyltransferase</keyword>
<keyword evidence="8" id="KW-0539">Nucleus</keyword>
<dbReference type="Gene3D" id="3.40.630.30">
    <property type="match status" value="1"/>
</dbReference>
<dbReference type="GO" id="GO:1990189">
    <property type="term" value="F:protein N-terminal-serine acetyltransferase activity"/>
    <property type="evidence" value="ECO:0007669"/>
    <property type="project" value="UniProtKB-EC"/>
</dbReference>
<evidence type="ECO:0000256" key="7">
    <source>
        <dbReference type="ARBA" id="ARBA00022679"/>
    </source>
</evidence>
<evidence type="ECO:0000259" key="13">
    <source>
        <dbReference type="Pfam" id="PF00583"/>
    </source>
</evidence>
<keyword evidence="15" id="KW-1185">Reference proteome</keyword>
<dbReference type="EMBL" id="LT598448">
    <property type="protein sequence ID" value="SCU89489.1"/>
    <property type="molecule type" value="Genomic_DNA"/>
</dbReference>
<dbReference type="GO" id="GO:0043998">
    <property type="term" value="F:histone H2A acetyltransferase activity"/>
    <property type="evidence" value="ECO:0007669"/>
    <property type="project" value="InterPro"/>
</dbReference>
<keyword evidence="7" id="KW-0808">Transferase</keyword>
<sequence>MIFISSPRVCVSLSLSLTLSFFFSLTHQPTHMSEDLPSSWVTPHVASAFPLRHEIRTSRGEHVTLERIVYETEGASRDAVPLSSRALSQLLALIDANLGPMYRQHGRAIYPAIPKPKPPHHTLAPTSWHPHKTREMQTPGLVYVTYHDTRDPDRTPLAFVSLLLTHEPELARRAKVLYLYEIHVAHVMQGLGLGTWLLCGGVDATLRALRRAMRPGDFHGLELTVFSGNERALKLYRERLQMSLAPWSPQDCNEAKHPRPKITASQHLTRRRTRARTYTFITEDETEAIDGTAAAPRIRPVYYVLTWPGCP</sequence>
<evidence type="ECO:0000256" key="2">
    <source>
        <dbReference type="ARBA" id="ARBA00004496"/>
    </source>
</evidence>
<feature type="domain" description="N-acetyltransferase" evidence="13">
    <location>
        <begin position="135"/>
        <end position="237"/>
    </location>
</feature>
<evidence type="ECO:0000256" key="12">
    <source>
        <dbReference type="SAM" id="SignalP"/>
    </source>
</evidence>